<reference evidence="2" key="1">
    <citation type="submission" date="2022-08" db="EMBL/GenBank/DDBJ databases">
        <title>Genome sequencing of Nocardioides sp. STR2.</title>
        <authorList>
            <person name="So Y."/>
        </authorList>
    </citation>
    <scope>NUCLEOTIDE SEQUENCE</scope>
    <source>
        <strain evidence="2">STR2</strain>
    </source>
</reference>
<evidence type="ECO:0000313" key="3">
    <source>
        <dbReference type="Proteomes" id="UP001074726"/>
    </source>
</evidence>
<comment type="caution">
    <text evidence="2">The sequence shown here is derived from an EMBL/GenBank/DDBJ whole genome shotgun (WGS) entry which is preliminary data.</text>
</comment>
<name>A0ABT4CCB5_9ACTN</name>
<evidence type="ECO:0000256" key="1">
    <source>
        <dbReference type="SAM" id="MobiDB-lite"/>
    </source>
</evidence>
<feature type="region of interest" description="Disordered" evidence="1">
    <location>
        <begin position="27"/>
        <end position="55"/>
    </location>
</feature>
<dbReference type="Proteomes" id="UP001074726">
    <property type="component" value="Unassembled WGS sequence"/>
</dbReference>
<feature type="compositionally biased region" description="Polar residues" evidence="1">
    <location>
        <begin position="31"/>
        <end position="51"/>
    </location>
</feature>
<protein>
    <recommendedName>
        <fullName evidence="4">DUF1579 domain-containing protein</fullName>
    </recommendedName>
</protein>
<dbReference type="EMBL" id="JAPPUX010000002">
    <property type="protein sequence ID" value="MCY4726466.1"/>
    <property type="molecule type" value="Genomic_DNA"/>
</dbReference>
<dbReference type="RefSeq" id="WP_268111335.1">
    <property type="nucleotide sequence ID" value="NZ_JAPPUX010000002.1"/>
</dbReference>
<organism evidence="2 3">
    <name type="scientific">Nocardioides pini</name>
    <dbReference type="NCBI Taxonomy" id="2975053"/>
    <lineage>
        <taxon>Bacteria</taxon>
        <taxon>Bacillati</taxon>
        <taxon>Actinomycetota</taxon>
        <taxon>Actinomycetes</taxon>
        <taxon>Propionibacteriales</taxon>
        <taxon>Nocardioidaceae</taxon>
        <taxon>Nocardioides</taxon>
    </lineage>
</organism>
<gene>
    <name evidence="2" type="ORF">NYO98_09260</name>
</gene>
<accession>A0ABT4CCB5</accession>
<keyword evidence="3" id="KW-1185">Reference proteome</keyword>
<evidence type="ECO:0008006" key="4">
    <source>
        <dbReference type="Google" id="ProtNLM"/>
    </source>
</evidence>
<evidence type="ECO:0000313" key="2">
    <source>
        <dbReference type="EMBL" id="MCY4726466.1"/>
    </source>
</evidence>
<sequence>MLPTRATSSAATTALCGLMMVGCSGDGPASDQPQVTAQASRSDANETSAISDMTPVDELVGVPGDPAANLIGAWDYKYGSADARRLIANFQGLVDPDTKEVVARLGFMKEHKWWLGFFFDGDLILVHGVPEGDGGTFAVHGNQLATSGAHDTVLVTYRWTLQGNKLSLTAIEECLIAGAAKTDCKRQRSRMDPLMRMITENTFVRSADQATY</sequence>
<proteinExistence type="predicted"/>
<dbReference type="PROSITE" id="PS51257">
    <property type="entry name" value="PROKAR_LIPOPROTEIN"/>
    <property type="match status" value="1"/>
</dbReference>